<dbReference type="Pfam" id="PF01627">
    <property type="entry name" value="Hpt"/>
    <property type="match status" value="1"/>
</dbReference>
<keyword evidence="1" id="KW-0902">Two-component regulatory system</keyword>
<evidence type="ECO:0000259" key="2">
    <source>
        <dbReference type="Pfam" id="PF01627"/>
    </source>
</evidence>
<dbReference type="Proteomes" id="UP000281343">
    <property type="component" value="Unassembled WGS sequence"/>
</dbReference>
<proteinExistence type="predicted"/>
<protein>
    <submittedName>
        <fullName evidence="3">Hpt domain-containing protein</fullName>
    </submittedName>
</protein>
<accession>A0A3L9Y1M2</accession>
<dbReference type="EMBL" id="RCNT01000003">
    <property type="protein sequence ID" value="RMA42731.1"/>
    <property type="molecule type" value="Genomic_DNA"/>
</dbReference>
<dbReference type="AlphaFoldDB" id="A0A3L9Y1M2"/>
<dbReference type="InterPro" id="IPR036641">
    <property type="entry name" value="HPT_dom_sf"/>
</dbReference>
<name>A0A3L9Y1M2_9RHOB</name>
<reference evidence="3 4" key="1">
    <citation type="submission" date="2018-10" db="EMBL/GenBank/DDBJ databases">
        <authorList>
            <person name="Jung H.S."/>
            <person name="Jeon C.O."/>
        </authorList>
    </citation>
    <scope>NUCLEOTIDE SEQUENCE [LARGE SCALE GENOMIC DNA]</scope>
    <source>
        <strain evidence="3 4">MA-7-27</strain>
    </source>
</reference>
<gene>
    <name evidence="3" type="ORF">D9R08_08075</name>
</gene>
<evidence type="ECO:0000256" key="1">
    <source>
        <dbReference type="ARBA" id="ARBA00023012"/>
    </source>
</evidence>
<organism evidence="3 4">
    <name type="scientific">Rhodophyticola porphyridii</name>
    <dbReference type="NCBI Taxonomy" id="1852017"/>
    <lineage>
        <taxon>Bacteria</taxon>
        <taxon>Pseudomonadati</taxon>
        <taxon>Pseudomonadota</taxon>
        <taxon>Alphaproteobacteria</taxon>
        <taxon>Rhodobacterales</taxon>
        <taxon>Roseobacteraceae</taxon>
        <taxon>Rhodophyticola</taxon>
    </lineage>
</organism>
<evidence type="ECO:0000313" key="4">
    <source>
        <dbReference type="Proteomes" id="UP000281343"/>
    </source>
</evidence>
<comment type="caution">
    <text evidence="3">The sequence shown here is derived from an EMBL/GenBank/DDBJ whole genome shotgun (WGS) entry which is preliminary data.</text>
</comment>
<dbReference type="InterPro" id="IPR008207">
    <property type="entry name" value="Sig_transdc_His_kin_Hpt_dom"/>
</dbReference>
<dbReference type="GO" id="GO:0004672">
    <property type="term" value="F:protein kinase activity"/>
    <property type="evidence" value="ECO:0007669"/>
    <property type="project" value="UniProtKB-ARBA"/>
</dbReference>
<feature type="domain" description="HPt" evidence="2">
    <location>
        <begin position="54"/>
        <end position="127"/>
    </location>
</feature>
<keyword evidence="4" id="KW-1185">Reference proteome</keyword>
<dbReference type="Gene3D" id="1.20.120.160">
    <property type="entry name" value="HPT domain"/>
    <property type="match status" value="1"/>
</dbReference>
<sequence length="141" mass="15474">MKAKMRAISPVARNVALTIAPVRPCANLRQRTLMIDWDRLNELRRDIGEDDFLEVAELFVEELSEVMDRLAIAPATATQNDFHFLRGSAANLGFVEFASRCAAAEEALGKGQFIDFKALCEIYTESLAEAVGVLPTASQAA</sequence>
<evidence type="ECO:0000313" key="3">
    <source>
        <dbReference type="EMBL" id="RMA42731.1"/>
    </source>
</evidence>
<dbReference type="SUPFAM" id="SSF47226">
    <property type="entry name" value="Histidine-containing phosphotransfer domain, HPT domain"/>
    <property type="match status" value="1"/>
</dbReference>
<dbReference type="GO" id="GO:0000160">
    <property type="term" value="P:phosphorelay signal transduction system"/>
    <property type="evidence" value="ECO:0007669"/>
    <property type="project" value="UniProtKB-KW"/>
</dbReference>